<name>A0A6G0T4Q8_APHGL</name>
<sequence>MLESKFKYAPPFNGFTKLILNCNPSIETSVHPEPLSINSDSSANILSNFVFNKLAKSDELHAKTFDVLKATSCLSWVIGRIFKQKDSLVNSSKVIVLISTYISVSVEMLEKNILASSASTELARTEIEINEQRDLSGEAVHRQHSGMLNINHTCNVEINWILLDSNHNNNEFHKTFQIDIDVPFKCYTS</sequence>
<accession>A0A6G0T4Q8</accession>
<dbReference type="Proteomes" id="UP000475862">
    <property type="component" value="Unassembled WGS sequence"/>
</dbReference>
<dbReference type="AlphaFoldDB" id="A0A6G0T4Q8"/>
<evidence type="ECO:0000313" key="1">
    <source>
        <dbReference type="EMBL" id="KAE9525813.1"/>
    </source>
</evidence>
<dbReference type="EMBL" id="VYZN01000058">
    <property type="protein sequence ID" value="KAE9525813.1"/>
    <property type="molecule type" value="Genomic_DNA"/>
</dbReference>
<gene>
    <name evidence="1" type="ORF">AGLY_014039</name>
</gene>
<reference evidence="1 2" key="1">
    <citation type="submission" date="2019-08" db="EMBL/GenBank/DDBJ databases">
        <title>The genome of the soybean aphid Biotype 1, its phylome, world population structure and adaptation to the North American continent.</title>
        <authorList>
            <person name="Giordano R."/>
            <person name="Donthu R.K."/>
            <person name="Hernandez A.G."/>
            <person name="Wright C.L."/>
            <person name="Zimin A.V."/>
        </authorList>
    </citation>
    <scope>NUCLEOTIDE SEQUENCE [LARGE SCALE GENOMIC DNA]</scope>
    <source>
        <tissue evidence="1">Whole aphids</tissue>
    </source>
</reference>
<evidence type="ECO:0000313" key="2">
    <source>
        <dbReference type="Proteomes" id="UP000475862"/>
    </source>
</evidence>
<comment type="caution">
    <text evidence="1">The sequence shown here is derived from an EMBL/GenBank/DDBJ whole genome shotgun (WGS) entry which is preliminary data.</text>
</comment>
<organism evidence="1 2">
    <name type="scientific">Aphis glycines</name>
    <name type="common">Soybean aphid</name>
    <dbReference type="NCBI Taxonomy" id="307491"/>
    <lineage>
        <taxon>Eukaryota</taxon>
        <taxon>Metazoa</taxon>
        <taxon>Ecdysozoa</taxon>
        <taxon>Arthropoda</taxon>
        <taxon>Hexapoda</taxon>
        <taxon>Insecta</taxon>
        <taxon>Pterygota</taxon>
        <taxon>Neoptera</taxon>
        <taxon>Paraneoptera</taxon>
        <taxon>Hemiptera</taxon>
        <taxon>Sternorrhyncha</taxon>
        <taxon>Aphidomorpha</taxon>
        <taxon>Aphidoidea</taxon>
        <taxon>Aphididae</taxon>
        <taxon>Aphidini</taxon>
        <taxon>Aphis</taxon>
        <taxon>Aphis</taxon>
    </lineage>
</organism>
<proteinExistence type="predicted"/>
<protein>
    <submittedName>
        <fullName evidence="1">Uncharacterized protein</fullName>
    </submittedName>
</protein>
<keyword evidence="2" id="KW-1185">Reference proteome</keyword>